<dbReference type="RefSeq" id="WP_015286522.1">
    <property type="nucleotide sequence ID" value="NC_019943.1"/>
</dbReference>
<keyword evidence="4" id="KW-0597">Phosphoprotein</keyword>
<dbReference type="InterPro" id="IPR041525">
    <property type="entry name" value="N/Namide_PRibTrfase"/>
</dbReference>
<dbReference type="InParanoid" id="L0HHQ2"/>
<dbReference type="NCBIfam" id="NF009131">
    <property type="entry name" value="PRK12484.1"/>
    <property type="match status" value="1"/>
</dbReference>
<dbReference type="InterPro" id="IPR006405">
    <property type="entry name" value="Nic_PRibTrfase_pncB"/>
</dbReference>
<dbReference type="EMBL" id="CP003167">
    <property type="protein sequence ID" value="AGB03560.1"/>
    <property type="molecule type" value="Genomic_DNA"/>
</dbReference>
<dbReference type="NCBIfam" id="NF006696">
    <property type="entry name" value="PRK09243.1-3"/>
    <property type="match status" value="1"/>
</dbReference>
<dbReference type="NCBIfam" id="TIGR01513">
    <property type="entry name" value="NAPRTase_put"/>
    <property type="match status" value="1"/>
</dbReference>
<dbReference type="GO" id="GO:0004516">
    <property type="term" value="F:nicotinate phosphoribosyltransferase activity"/>
    <property type="evidence" value="ECO:0007669"/>
    <property type="project" value="UniProtKB-EC"/>
</dbReference>
<evidence type="ECO:0000256" key="1">
    <source>
        <dbReference type="ARBA" id="ARBA00004952"/>
    </source>
</evidence>
<dbReference type="PANTHER" id="PTHR11098:SF1">
    <property type="entry name" value="NICOTINATE PHOSPHORIBOSYLTRANSFERASE"/>
    <property type="match status" value="1"/>
</dbReference>
<dbReference type="GO" id="GO:0005829">
    <property type="term" value="C:cytosol"/>
    <property type="evidence" value="ECO:0007669"/>
    <property type="project" value="TreeGrafter"/>
</dbReference>
<comment type="catalytic activity">
    <reaction evidence="8">
        <text>5-phospho-alpha-D-ribose 1-diphosphate + nicotinate + ATP + H2O = nicotinate beta-D-ribonucleotide + ADP + phosphate + diphosphate</text>
        <dbReference type="Rhea" id="RHEA:36163"/>
        <dbReference type="ChEBI" id="CHEBI:15377"/>
        <dbReference type="ChEBI" id="CHEBI:30616"/>
        <dbReference type="ChEBI" id="CHEBI:32544"/>
        <dbReference type="ChEBI" id="CHEBI:33019"/>
        <dbReference type="ChEBI" id="CHEBI:43474"/>
        <dbReference type="ChEBI" id="CHEBI:57502"/>
        <dbReference type="ChEBI" id="CHEBI:58017"/>
        <dbReference type="ChEBI" id="CHEBI:456216"/>
        <dbReference type="EC" id="6.3.4.21"/>
    </reaction>
</comment>
<evidence type="ECO:0000256" key="6">
    <source>
        <dbReference type="ARBA" id="ARBA00022642"/>
    </source>
</evidence>
<name>L0HHQ2_METFS</name>
<dbReference type="InterPro" id="IPR007229">
    <property type="entry name" value="Nic_PRibTrfase-Fam"/>
</dbReference>
<dbReference type="InterPro" id="IPR036068">
    <property type="entry name" value="Nicotinate_pribotase-like_C"/>
</dbReference>
<feature type="domain" description="Nicotinate/nicotinamide phosphoribosyltransferase" evidence="9">
    <location>
        <begin position="149"/>
        <end position="309"/>
    </location>
</feature>
<dbReference type="AlphaFoldDB" id="L0HHQ2"/>
<organism evidence="11 12">
    <name type="scientific">Methanoregula formicica (strain DSM 22288 / NBRC 105244 / SMSP)</name>
    <dbReference type="NCBI Taxonomy" id="593750"/>
    <lineage>
        <taxon>Archaea</taxon>
        <taxon>Methanobacteriati</taxon>
        <taxon>Methanobacteriota</taxon>
        <taxon>Stenosarchaea group</taxon>
        <taxon>Methanomicrobia</taxon>
        <taxon>Methanomicrobiales</taxon>
        <taxon>Methanoregulaceae</taxon>
        <taxon>Methanoregula</taxon>
    </lineage>
</organism>
<dbReference type="KEGG" id="mfo:Metfor_2567"/>
<comment type="similarity">
    <text evidence="2">Belongs to the NAPRTase family.</text>
</comment>
<dbReference type="UniPathway" id="UPA00253">
    <property type="reaction ID" value="UER00457"/>
</dbReference>
<dbReference type="Pfam" id="PF17767">
    <property type="entry name" value="NAPRTase_N"/>
    <property type="match status" value="1"/>
</dbReference>
<dbReference type="OrthoDB" id="371831at2157"/>
<feature type="domain" description="Nicotinate phosphoribosyltransferase N-terminal" evidence="10">
    <location>
        <begin position="5"/>
        <end position="127"/>
    </location>
</feature>
<protein>
    <recommendedName>
        <fullName evidence="3">nicotinate phosphoribosyltransferase</fullName>
        <ecNumber evidence="3">6.3.4.21</ecNumber>
    </recommendedName>
</protein>
<dbReference type="Gene3D" id="3.20.20.70">
    <property type="entry name" value="Aldolase class I"/>
    <property type="match status" value="1"/>
</dbReference>
<evidence type="ECO:0000256" key="2">
    <source>
        <dbReference type="ARBA" id="ARBA00010897"/>
    </source>
</evidence>
<dbReference type="GO" id="GO:0034355">
    <property type="term" value="P:NAD+ biosynthetic process via the salvage pathway"/>
    <property type="evidence" value="ECO:0007669"/>
    <property type="project" value="TreeGrafter"/>
</dbReference>
<evidence type="ECO:0000259" key="10">
    <source>
        <dbReference type="Pfam" id="PF17767"/>
    </source>
</evidence>
<evidence type="ECO:0000256" key="8">
    <source>
        <dbReference type="ARBA" id="ARBA00048668"/>
    </source>
</evidence>
<dbReference type="Gene3D" id="3.20.140.10">
    <property type="entry name" value="nicotinate phosphoribosyltransferase"/>
    <property type="match status" value="1"/>
</dbReference>
<evidence type="ECO:0000256" key="4">
    <source>
        <dbReference type="ARBA" id="ARBA00022553"/>
    </source>
</evidence>
<evidence type="ECO:0000313" key="11">
    <source>
        <dbReference type="EMBL" id="AGB03560.1"/>
    </source>
</evidence>
<keyword evidence="12" id="KW-1185">Reference proteome</keyword>
<evidence type="ECO:0000259" key="9">
    <source>
        <dbReference type="Pfam" id="PF04095"/>
    </source>
</evidence>
<reference evidence="11 12" key="2">
    <citation type="journal article" date="2014" name="Genome Announc.">
        <title>Complete Genome Sequence of Methanoregula formicica SMSPT, a Mesophilic Hydrogenotrophic Methanogen Isolated from a Methanogenic Upflow Anaerobic Sludge Blanket Reactor.</title>
        <authorList>
            <person name="Yamamoto K."/>
            <person name="Tamaki H."/>
            <person name="Cadillo-Quiroz H."/>
            <person name="Imachi H."/>
            <person name="Kyrpides N."/>
            <person name="Woyke T."/>
            <person name="Goodwin L."/>
            <person name="Zinder S.H."/>
            <person name="Kamagata Y."/>
            <person name="Liu W.T."/>
        </authorList>
    </citation>
    <scope>NUCLEOTIDE SEQUENCE [LARGE SCALE GENOMIC DNA]</scope>
    <source>
        <strain evidence="12">DSM 22288 / NBRC 105244 / SMSP</strain>
    </source>
</reference>
<dbReference type="SUPFAM" id="SSF54675">
    <property type="entry name" value="Nicotinate/Quinolinate PRTase N-terminal domain-like"/>
    <property type="match status" value="1"/>
</dbReference>
<dbReference type="SUPFAM" id="SSF51690">
    <property type="entry name" value="Nicotinate/Quinolinate PRTase C-terminal domain-like"/>
    <property type="match status" value="1"/>
</dbReference>
<dbReference type="PANTHER" id="PTHR11098">
    <property type="entry name" value="NICOTINATE PHOSPHORIBOSYLTRANSFERASE"/>
    <property type="match status" value="1"/>
</dbReference>
<evidence type="ECO:0000256" key="5">
    <source>
        <dbReference type="ARBA" id="ARBA00022598"/>
    </source>
</evidence>
<comment type="pathway">
    <text evidence="1">Cofactor biosynthesis; NAD(+) biosynthesis; nicotinate D-ribonucleotide from nicotinate: step 1/1.</text>
</comment>
<dbReference type="EC" id="6.3.4.21" evidence="3"/>
<evidence type="ECO:0000256" key="3">
    <source>
        <dbReference type="ARBA" id="ARBA00013236"/>
    </source>
</evidence>
<dbReference type="STRING" id="593750.Metfor_2567"/>
<keyword evidence="11" id="KW-0328">Glycosyltransferase</keyword>
<keyword evidence="7 11" id="KW-0808">Transferase</keyword>
<sequence length="421" mass="46599">MGTALLTDLYELTMAQSYREHGKTGTAVFSLFTRSLPPERNFLVAAGLETLITKLEQFRFTADDIAYLGTLGIFSRDFLTWLEQFRFSGTICAVPEGTVLFANEPILQIEGPLPEAQVLETLALNCIHFETLVASKAARISAVGRGKSIVDFGFRRSHTTEAGIAAARAAWIAGFDGTSNLEAGKRYGIPVVGTMAHSYVMLFDSEDAAFRAYQSSFPDRAICLIDTYDTLACTDTIIRLAWEGVPVPGVRLDSGDIGMLARDVRERLDAADLAGIRIFVSSNVDEYSIDRWLSSNIPIDSFGVGTHFITSSDAPFLDMVYKLVEYEGTPRFKTSPGKTTFPYRRQIVRHYREGILAYDEVVRTGKDLVPGLLEPVLTDGTIVRPLPSPDAIKERCSREIASLPSPFRSLEKQHYDVRILP</sequence>
<dbReference type="CDD" id="cd01570">
    <property type="entry name" value="NAPRTase_A"/>
    <property type="match status" value="1"/>
</dbReference>
<dbReference type="InterPro" id="IPR013785">
    <property type="entry name" value="Aldolase_TIM"/>
</dbReference>
<dbReference type="eggNOG" id="arCOG01481">
    <property type="taxonomic scope" value="Archaea"/>
</dbReference>
<evidence type="ECO:0000313" key="12">
    <source>
        <dbReference type="Proteomes" id="UP000010824"/>
    </source>
</evidence>
<dbReference type="PIRSF" id="PIRSF000484">
    <property type="entry name" value="NAPRT"/>
    <property type="match status" value="1"/>
</dbReference>
<reference evidence="12" key="1">
    <citation type="submission" date="2011-12" db="EMBL/GenBank/DDBJ databases">
        <title>Complete sequence of Methanoregula formicicum SMSP.</title>
        <authorList>
            <person name="Lucas S."/>
            <person name="Han J."/>
            <person name="Lapidus A."/>
            <person name="Cheng J.-F."/>
            <person name="Goodwin L."/>
            <person name="Pitluck S."/>
            <person name="Peters L."/>
            <person name="Ovchinnikova G."/>
            <person name="Teshima H."/>
            <person name="Detter J.C."/>
            <person name="Han C."/>
            <person name="Tapia R."/>
            <person name="Land M."/>
            <person name="Hauser L."/>
            <person name="Kyrpides N."/>
            <person name="Ivanova N."/>
            <person name="Pagani I."/>
            <person name="Imachi H."/>
            <person name="Tamaki H."/>
            <person name="Sekiguchi Y."/>
            <person name="Kamagata Y."/>
            <person name="Cadillo-Quiroz H."/>
            <person name="Zinder S."/>
            <person name="Liu W.-T."/>
            <person name="Woyke T."/>
        </authorList>
    </citation>
    <scope>NUCLEOTIDE SEQUENCE [LARGE SCALE GENOMIC DNA]</scope>
    <source>
        <strain evidence="12">DSM 22288 / NBRC 105244 / SMSP</strain>
    </source>
</reference>
<gene>
    <name evidence="11" type="ordered locus">Metfor_2567</name>
</gene>
<dbReference type="GO" id="GO:0016757">
    <property type="term" value="F:glycosyltransferase activity"/>
    <property type="evidence" value="ECO:0007669"/>
    <property type="project" value="UniProtKB-KW"/>
</dbReference>
<dbReference type="Pfam" id="PF04095">
    <property type="entry name" value="NAPRTase"/>
    <property type="match status" value="1"/>
</dbReference>
<accession>L0HHQ2</accession>
<dbReference type="InterPro" id="IPR040727">
    <property type="entry name" value="NAPRTase_N"/>
</dbReference>
<dbReference type="GeneID" id="14309959"/>
<keyword evidence="6" id="KW-0662">Pyridine nucleotide biosynthesis</keyword>
<evidence type="ECO:0000256" key="7">
    <source>
        <dbReference type="ARBA" id="ARBA00022679"/>
    </source>
</evidence>
<keyword evidence="5" id="KW-0436">Ligase</keyword>
<dbReference type="HOGENOM" id="CLU_025154_3_1_2"/>
<dbReference type="Proteomes" id="UP000010824">
    <property type="component" value="Chromosome"/>
</dbReference>
<proteinExistence type="inferred from homology"/>